<dbReference type="SUPFAM" id="SSF103481">
    <property type="entry name" value="Multidrug resistance efflux transporter EmrE"/>
    <property type="match status" value="2"/>
</dbReference>
<evidence type="ECO:0000256" key="1">
    <source>
        <dbReference type="SAM" id="Phobius"/>
    </source>
</evidence>
<keyword evidence="4" id="KW-1185">Reference proteome</keyword>
<keyword evidence="1" id="KW-1133">Transmembrane helix</keyword>
<keyword evidence="1" id="KW-0472">Membrane</keyword>
<proteinExistence type="predicted"/>
<feature type="transmembrane region" description="Helical" evidence="1">
    <location>
        <begin position="272"/>
        <end position="289"/>
    </location>
</feature>
<name>A0ABN6VRW4_9BACT</name>
<dbReference type="Gene3D" id="1.10.3730.20">
    <property type="match status" value="2"/>
</dbReference>
<sequence length="290" mass="32098">MNSFAFTLIVFSALMHALWNLFVKQSTHKTIFIWWMFLASLGLFTLLLPLLPGEFPHPDGTIVSLAAASAGCFVLYHLCCGRAYHGGDLSLTYPLTQTSMIYVPLWGVLVLGEHLNLPGLCGIALVISGAYTLQLRQLSPGELLRPFRRFGEPSIRAALAAGFVYSIGAIIDKTGVTRYPPVYFTYLLVLFMLLFMTLNLLRPRYRRGIAAEWRQNRRLIVLSGPVVMASFLSFRYGLSLAPVSYAVPARQVSILIGVLIGILFLGETCGRIRSFAALLIFAGVMLIRFG</sequence>
<feature type="transmembrane region" description="Helical" evidence="1">
    <location>
        <begin position="62"/>
        <end position="79"/>
    </location>
</feature>
<dbReference type="InterPro" id="IPR037185">
    <property type="entry name" value="EmrE-like"/>
</dbReference>
<dbReference type="Pfam" id="PF00892">
    <property type="entry name" value="EamA"/>
    <property type="match status" value="2"/>
</dbReference>
<evidence type="ECO:0000259" key="2">
    <source>
        <dbReference type="Pfam" id="PF00892"/>
    </source>
</evidence>
<feature type="domain" description="EamA" evidence="2">
    <location>
        <begin position="6"/>
        <end position="131"/>
    </location>
</feature>
<organism evidence="3 4">
    <name type="scientific">Geotalea uraniireducens</name>
    <dbReference type="NCBI Taxonomy" id="351604"/>
    <lineage>
        <taxon>Bacteria</taxon>
        <taxon>Pseudomonadati</taxon>
        <taxon>Thermodesulfobacteriota</taxon>
        <taxon>Desulfuromonadia</taxon>
        <taxon>Geobacterales</taxon>
        <taxon>Geobacteraceae</taxon>
        <taxon>Geotalea</taxon>
    </lineage>
</organism>
<feature type="domain" description="EamA" evidence="2">
    <location>
        <begin position="157"/>
        <end position="288"/>
    </location>
</feature>
<feature type="transmembrane region" description="Helical" evidence="1">
    <location>
        <begin position="30"/>
        <end position="50"/>
    </location>
</feature>
<feature type="transmembrane region" description="Helical" evidence="1">
    <location>
        <begin position="244"/>
        <end position="265"/>
    </location>
</feature>
<dbReference type="EMBL" id="AP027151">
    <property type="protein sequence ID" value="BDV41916.1"/>
    <property type="molecule type" value="Genomic_DNA"/>
</dbReference>
<evidence type="ECO:0000313" key="4">
    <source>
        <dbReference type="Proteomes" id="UP001317705"/>
    </source>
</evidence>
<dbReference type="Proteomes" id="UP001317705">
    <property type="component" value="Chromosome"/>
</dbReference>
<feature type="transmembrane region" description="Helical" evidence="1">
    <location>
        <begin position="115"/>
        <end position="133"/>
    </location>
</feature>
<dbReference type="InterPro" id="IPR000620">
    <property type="entry name" value="EamA_dom"/>
</dbReference>
<accession>A0ABN6VRW4</accession>
<keyword evidence="1" id="KW-0812">Transmembrane</keyword>
<feature type="transmembrane region" description="Helical" evidence="1">
    <location>
        <begin position="91"/>
        <end position="109"/>
    </location>
</feature>
<feature type="transmembrane region" description="Helical" evidence="1">
    <location>
        <begin position="219"/>
        <end position="238"/>
    </location>
</feature>
<feature type="transmembrane region" description="Helical" evidence="1">
    <location>
        <begin position="183"/>
        <end position="201"/>
    </location>
</feature>
<gene>
    <name evidence="3" type="ORF">GURASL_08390</name>
</gene>
<feature type="transmembrane region" description="Helical" evidence="1">
    <location>
        <begin position="6"/>
        <end position="23"/>
    </location>
</feature>
<reference evidence="3 4" key="1">
    <citation type="submission" date="2022-12" db="EMBL/GenBank/DDBJ databases">
        <title>Polyphasic characterization of Geotalea uranireducens NIT-SL11 newly isolated from a complex of sewage sludge and microbially reduced graphene oxide.</title>
        <authorList>
            <person name="Xie L."/>
            <person name="Yoshida N."/>
            <person name="Meng L."/>
        </authorList>
    </citation>
    <scope>NUCLEOTIDE SEQUENCE [LARGE SCALE GENOMIC DNA]</scope>
    <source>
        <strain evidence="3 4">NIT-SL11</strain>
    </source>
</reference>
<feature type="transmembrane region" description="Helical" evidence="1">
    <location>
        <begin position="154"/>
        <end position="171"/>
    </location>
</feature>
<dbReference type="RefSeq" id="WP_282002062.1">
    <property type="nucleotide sequence ID" value="NZ_AP027151.1"/>
</dbReference>
<protein>
    <submittedName>
        <fullName evidence="3">Membrane protein</fullName>
    </submittedName>
</protein>
<evidence type="ECO:0000313" key="3">
    <source>
        <dbReference type="EMBL" id="BDV41916.1"/>
    </source>
</evidence>